<gene>
    <name evidence="2" type="ORF">BJY22_003309</name>
</gene>
<evidence type="ECO:0000313" key="2">
    <source>
        <dbReference type="EMBL" id="NIK57592.1"/>
    </source>
</evidence>
<evidence type="ECO:0000256" key="1">
    <source>
        <dbReference type="SAM" id="MobiDB-lite"/>
    </source>
</evidence>
<dbReference type="RefSeq" id="WP_167207783.1">
    <property type="nucleotide sequence ID" value="NZ_JAASRO010000001.1"/>
</dbReference>
<sequence>MTQSPQGPSDSELAALKHVFEGVAPAKNITARDDWEQATDPRQPSGRARAWARTVAEMDPATIAHRTRGEDPNAGLEERRSSLLRQVNGASQAYTRLLAESRNAQDSGAVTGSERPVTGSRVEKPADGSLRKE</sequence>
<proteinExistence type="predicted"/>
<keyword evidence="3" id="KW-1185">Reference proteome</keyword>
<organism evidence="2 3">
    <name type="scientific">Kribbella shirazensis</name>
    <dbReference type="NCBI Taxonomy" id="1105143"/>
    <lineage>
        <taxon>Bacteria</taxon>
        <taxon>Bacillati</taxon>
        <taxon>Actinomycetota</taxon>
        <taxon>Actinomycetes</taxon>
        <taxon>Propionibacteriales</taxon>
        <taxon>Kribbellaceae</taxon>
        <taxon>Kribbella</taxon>
    </lineage>
</organism>
<feature type="region of interest" description="Disordered" evidence="1">
    <location>
        <begin position="28"/>
        <end position="50"/>
    </location>
</feature>
<dbReference type="EMBL" id="JAASRO010000001">
    <property type="protein sequence ID" value="NIK57592.1"/>
    <property type="molecule type" value="Genomic_DNA"/>
</dbReference>
<dbReference type="Proteomes" id="UP000555407">
    <property type="component" value="Unassembled WGS sequence"/>
</dbReference>
<feature type="compositionally biased region" description="Basic and acidic residues" evidence="1">
    <location>
        <begin position="121"/>
        <end position="133"/>
    </location>
</feature>
<reference evidence="2 3" key="1">
    <citation type="submission" date="2020-03" db="EMBL/GenBank/DDBJ databases">
        <title>Sequencing the genomes of 1000 actinobacteria strains.</title>
        <authorList>
            <person name="Klenk H.-P."/>
        </authorList>
    </citation>
    <scope>NUCLEOTIDE SEQUENCE [LARGE SCALE GENOMIC DNA]</scope>
    <source>
        <strain evidence="2 3">DSM 45490</strain>
    </source>
</reference>
<accession>A0A7X5VBN5</accession>
<name>A0A7X5VBN5_9ACTN</name>
<protein>
    <submittedName>
        <fullName evidence="2">Uncharacterized protein</fullName>
    </submittedName>
</protein>
<evidence type="ECO:0000313" key="3">
    <source>
        <dbReference type="Proteomes" id="UP000555407"/>
    </source>
</evidence>
<dbReference type="AlphaFoldDB" id="A0A7X5VBN5"/>
<comment type="caution">
    <text evidence="2">The sequence shown here is derived from an EMBL/GenBank/DDBJ whole genome shotgun (WGS) entry which is preliminary data.</text>
</comment>
<feature type="region of interest" description="Disordered" evidence="1">
    <location>
        <begin position="98"/>
        <end position="133"/>
    </location>
</feature>